<name>A0ABP7UF98_9FLAO</name>
<organism evidence="1 2">
    <name type="scientific">Flavobacterium chungnamense</name>
    <dbReference type="NCBI Taxonomy" id="706182"/>
    <lineage>
        <taxon>Bacteria</taxon>
        <taxon>Pseudomonadati</taxon>
        <taxon>Bacteroidota</taxon>
        <taxon>Flavobacteriia</taxon>
        <taxon>Flavobacteriales</taxon>
        <taxon>Flavobacteriaceae</taxon>
        <taxon>Flavobacterium</taxon>
    </lineage>
</organism>
<protein>
    <recommendedName>
        <fullName evidence="3">6-bladed beta-propeller</fullName>
    </recommendedName>
</protein>
<accession>A0ABP7UF98</accession>
<reference evidence="2" key="1">
    <citation type="journal article" date="2019" name="Int. J. Syst. Evol. Microbiol.">
        <title>The Global Catalogue of Microorganisms (GCM) 10K type strain sequencing project: providing services to taxonomists for standard genome sequencing and annotation.</title>
        <authorList>
            <consortium name="The Broad Institute Genomics Platform"/>
            <consortium name="The Broad Institute Genome Sequencing Center for Infectious Disease"/>
            <person name="Wu L."/>
            <person name="Ma J."/>
        </authorList>
    </citation>
    <scope>NUCLEOTIDE SEQUENCE [LARGE SCALE GENOMIC DNA]</scope>
    <source>
        <strain evidence="2">JCM 17068</strain>
    </source>
</reference>
<evidence type="ECO:0008006" key="3">
    <source>
        <dbReference type="Google" id="ProtNLM"/>
    </source>
</evidence>
<dbReference type="Proteomes" id="UP001500426">
    <property type="component" value="Unassembled WGS sequence"/>
</dbReference>
<gene>
    <name evidence="1" type="ORF">GCM10022388_03260</name>
</gene>
<evidence type="ECO:0000313" key="1">
    <source>
        <dbReference type="EMBL" id="GAA4041879.1"/>
    </source>
</evidence>
<keyword evidence="2" id="KW-1185">Reference proteome</keyword>
<proteinExistence type="predicted"/>
<sequence>MISLSVNAQDYSKFLPYFSNNLYGLVNDKQEQIVEPKYKEAEIINEFSFVIFDKIHCYDLFNGKYVNIPYSEENSFVVISNELFVFNSKGNTLINPYTKEKIPLKLKYKFMYNRTFYDFKSKKSYDLIFAYTNDEKQLFLKNNKTLSLAINGKFPYKNFKITQCPVDNFEQNVGILILNNDKSLSCYNFDGTKSFKIETNEIEKTTEYAIEFKKSVHQKFVDFYGFESIFFPESFSLSDLVGASSGRFFNRLIDNIQLGNGYTLKINNYNYDLNSPNKTYFKDTKYDNIYHFNYTENQYYIKFTKKSNTDELQLFVNHPKINPNILMCPKEELIKFELMK</sequence>
<evidence type="ECO:0000313" key="2">
    <source>
        <dbReference type="Proteomes" id="UP001500426"/>
    </source>
</evidence>
<comment type="caution">
    <text evidence="1">The sequence shown here is derived from an EMBL/GenBank/DDBJ whole genome shotgun (WGS) entry which is preliminary data.</text>
</comment>
<dbReference type="EMBL" id="BAABCS010000003">
    <property type="protein sequence ID" value="GAA4041879.1"/>
    <property type="molecule type" value="Genomic_DNA"/>
</dbReference>